<comment type="caution">
    <text evidence="1">The sequence shown here is derived from an EMBL/GenBank/DDBJ whole genome shotgun (WGS) entry which is preliminary data.</text>
</comment>
<accession>A0ABQ3FU45</accession>
<name>A0ABQ3FU45_9RHOB</name>
<evidence type="ECO:0000313" key="1">
    <source>
        <dbReference type="EMBL" id="GHC42905.1"/>
    </source>
</evidence>
<evidence type="ECO:0000313" key="2">
    <source>
        <dbReference type="Proteomes" id="UP000658305"/>
    </source>
</evidence>
<dbReference type="Proteomes" id="UP000658305">
    <property type="component" value="Unassembled WGS sequence"/>
</dbReference>
<organism evidence="1 2">
    <name type="scientific">Gemmobacter nanjingensis</name>
    <dbReference type="NCBI Taxonomy" id="488454"/>
    <lineage>
        <taxon>Bacteria</taxon>
        <taxon>Pseudomonadati</taxon>
        <taxon>Pseudomonadota</taxon>
        <taxon>Alphaproteobacteria</taxon>
        <taxon>Rhodobacterales</taxon>
        <taxon>Paracoccaceae</taxon>
        <taxon>Gemmobacter</taxon>
    </lineage>
</organism>
<keyword evidence="2" id="KW-1185">Reference proteome</keyword>
<dbReference type="EMBL" id="BMYI01000081">
    <property type="protein sequence ID" value="GHC42905.1"/>
    <property type="molecule type" value="Genomic_DNA"/>
</dbReference>
<protein>
    <submittedName>
        <fullName evidence="1">Uncharacterized protein</fullName>
    </submittedName>
</protein>
<reference evidence="2" key="1">
    <citation type="journal article" date="2019" name="Int. J. Syst. Evol. Microbiol.">
        <title>The Global Catalogue of Microorganisms (GCM) 10K type strain sequencing project: providing services to taxonomists for standard genome sequencing and annotation.</title>
        <authorList>
            <consortium name="The Broad Institute Genomics Platform"/>
            <consortium name="The Broad Institute Genome Sequencing Center for Infectious Disease"/>
            <person name="Wu L."/>
            <person name="Ma J."/>
        </authorList>
    </citation>
    <scope>NUCLEOTIDE SEQUENCE [LARGE SCALE GENOMIC DNA]</scope>
    <source>
        <strain evidence="2">KCTC 23298</strain>
    </source>
</reference>
<sequence>MEMSFNEIDAMAGRISALEECIRRYGFCETVTEDVYLDEIRALESAILYNSITSSQFEVPWQSFSNEMMIRTKDIYEASIELTQRNEGGAFPAGASETENTVTFPNGVSNKVTCRIPCDCRRAS</sequence>
<proteinExistence type="predicted"/>
<gene>
    <name evidence="1" type="ORF">GCM10007291_50560</name>
</gene>